<name>A0AAU7S6T9_9HYPH</name>
<reference evidence="1" key="1">
    <citation type="submission" date="2024-06" db="EMBL/GenBank/DDBJ databases">
        <authorList>
            <person name="Li T."/>
            <person name="Gao R."/>
        </authorList>
    </citation>
    <scope>NUCLEOTIDE SEQUENCE</scope>
    <source>
        <strain evidence="1">ZPR3</strain>
        <plasmid evidence="1">unnamed5</plasmid>
    </source>
</reference>
<keyword evidence="1" id="KW-0614">Plasmid</keyword>
<dbReference type="EMBL" id="CP157965">
    <property type="protein sequence ID" value="XBT98082.1"/>
    <property type="molecule type" value="Genomic_DNA"/>
</dbReference>
<geneLocation type="plasmid" evidence="1">
    <name>unnamed5</name>
</geneLocation>
<dbReference type="RefSeq" id="WP_349963356.1">
    <property type="nucleotide sequence ID" value="NZ_CP157965.1"/>
</dbReference>
<organism evidence="1">
    <name type="scientific">Rhizobium sp. ZPR3</name>
    <dbReference type="NCBI Taxonomy" id="3158967"/>
    <lineage>
        <taxon>Bacteria</taxon>
        <taxon>Pseudomonadati</taxon>
        <taxon>Pseudomonadota</taxon>
        <taxon>Alphaproteobacteria</taxon>
        <taxon>Hyphomicrobiales</taxon>
        <taxon>Rhizobiaceae</taxon>
        <taxon>Rhizobium/Agrobacterium group</taxon>
        <taxon>Rhizobium</taxon>
    </lineage>
</organism>
<sequence>MDAAYSRANVSKEVLKAFDPTIGEGDDTLVRSIADMDHVALIDIV</sequence>
<evidence type="ECO:0000313" key="1">
    <source>
        <dbReference type="EMBL" id="XBT98082.1"/>
    </source>
</evidence>
<dbReference type="AlphaFoldDB" id="A0AAU7S6T9"/>
<protein>
    <submittedName>
        <fullName evidence="1">Uncharacterized protein</fullName>
    </submittedName>
</protein>
<accession>A0AAU7S6T9</accession>
<proteinExistence type="predicted"/>
<gene>
    <name evidence="1" type="ORF">ABM479_35835</name>
</gene>